<comment type="caution">
    <text evidence="3">The sequence shown here is derived from an EMBL/GenBank/DDBJ whole genome shotgun (WGS) entry which is preliminary data.</text>
</comment>
<evidence type="ECO:0000259" key="2">
    <source>
        <dbReference type="SMART" id="SM00867"/>
    </source>
</evidence>
<dbReference type="SMART" id="SM00867">
    <property type="entry name" value="YceI"/>
    <property type="match status" value="1"/>
</dbReference>
<evidence type="ECO:0000313" key="3">
    <source>
        <dbReference type="EMBL" id="GEQ13869.1"/>
    </source>
</evidence>
<dbReference type="SUPFAM" id="SSF101874">
    <property type="entry name" value="YceI-like"/>
    <property type="match status" value="1"/>
</dbReference>
<dbReference type="OrthoDB" id="9811006at2"/>
<evidence type="ECO:0000256" key="1">
    <source>
        <dbReference type="ARBA" id="ARBA00008812"/>
    </source>
</evidence>
<gene>
    <name evidence="3" type="ORF">KLO01_19160</name>
</gene>
<reference evidence="3 4" key="1">
    <citation type="submission" date="2019-07" db="EMBL/GenBank/DDBJ databases">
        <title>Whole genome shotgun sequence of Knoellia locipacati NBRC 109775.</title>
        <authorList>
            <person name="Hosoyama A."/>
            <person name="Uohara A."/>
            <person name="Ohji S."/>
            <person name="Ichikawa N."/>
        </authorList>
    </citation>
    <scope>NUCLEOTIDE SEQUENCE [LARGE SCALE GENOMIC DNA]</scope>
    <source>
        <strain evidence="3 4">NBRC 109775</strain>
    </source>
</reference>
<evidence type="ECO:0000313" key="4">
    <source>
        <dbReference type="Proteomes" id="UP000321793"/>
    </source>
</evidence>
<accession>A0A512T120</accession>
<dbReference type="InterPro" id="IPR007372">
    <property type="entry name" value="Lipid/polyisoprenoid-bd_YceI"/>
</dbReference>
<dbReference type="PANTHER" id="PTHR34406">
    <property type="entry name" value="PROTEIN YCEI"/>
    <property type="match status" value="1"/>
</dbReference>
<organism evidence="3 4">
    <name type="scientific">Knoellia locipacati</name>
    <dbReference type="NCBI Taxonomy" id="882824"/>
    <lineage>
        <taxon>Bacteria</taxon>
        <taxon>Bacillati</taxon>
        <taxon>Actinomycetota</taxon>
        <taxon>Actinomycetes</taxon>
        <taxon>Micrococcales</taxon>
        <taxon>Intrasporangiaceae</taxon>
        <taxon>Knoellia</taxon>
    </lineage>
</organism>
<comment type="similarity">
    <text evidence="1">Belongs to the UPF0312 family.</text>
</comment>
<name>A0A512T120_9MICO</name>
<dbReference type="Gene3D" id="2.40.128.110">
    <property type="entry name" value="Lipid/polyisoprenoid-binding, YceI-like"/>
    <property type="match status" value="1"/>
</dbReference>
<dbReference type="EMBL" id="BKBA01000008">
    <property type="protein sequence ID" value="GEQ13869.1"/>
    <property type="molecule type" value="Genomic_DNA"/>
</dbReference>
<keyword evidence="4" id="KW-1185">Reference proteome</keyword>
<dbReference type="Pfam" id="PF04264">
    <property type="entry name" value="YceI"/>
    <property type="match status" value="1"/>
</dbReference>
<proteinExistence type="inferred from homology"/>
<dbReference type="AlphaFoldDB" id="A0A512T120"/>
<sequence>MSTTVTTQQIPAGTWTIDASHTEVGFVARHLMVSKVRGTFRDVSGTVEVAEDITQSKVDVVAQIASVETGSADRDGHLKSADFFDAETFPTMHFVSTSFDGETLTGDLTIKDVTKPVTFDVDFGGVGQDPWGNTKAGFEATTTVNRKDWGLTWNAAVEGGGVLVSDKITINIDVQLAKQA</sequence>
<dbReference type="PANTHER" id="PTHR34406:SF1">
    <property type="entry name" value="PROTEIN YCEI"/>
    <property type="match status" value="1"/>
</dbReference>
<dbReference type="Proteomes" id="UP000321793">
    <property type="component" value="Unassembled WGS sequence"/>
</dbReference>
<dbReference type="InterPro" id="IPR036761">
    <property type="entry name" value="TTHA0802/YceI-like_sf"/>
</dbReference>
<protein>
    <recommendedName>
        <fullName evidence="2">Lipid/polyisoprenoid-binding YceI-like domain-containing protein</fullName>
    </recommendedName>
</protein>
<dbReference type="RefSeq" id="WP_147064460.1">
    <property type="nucleotide sequence ID" value="NZ_BAABDN010000001.1"/>
</dbReference>
<feature type="domain" description="Lipid/polyisoprenoid-binding YceI-like" evidence="2">
    <location>
        <begin position="14"/>
        <end position="177"/>
    </location>
</feature>